<sequence>MLKLTSQDRLSQVQKASVYFKDFLKRCKCYGLTTEDIPNNPSPSSDMSAARPNLMGMAANREMKIKRYREKKEREERLNSLGSPVDITQRDEDVQREYYLLIVKKWISDSLDEYSNVQQEIEILHHMAKMKKISGDAPPSATAPPPTKGRPPPSAQPLKPFILTRDDIQAKVFGAGYPSIPTMTLEDYFQKEIMEGKIQNSIYFYSSGGQQTLSEREAVEKKEIEKEREIERDDEDALKKARQWDEWRDDHRRGEGNRQNMG</sequence>
<dbReference type="PANTHER" id="PTHR10933">
    <property type="entry name" value="IMMUNOGLOBULIN-BINDING PROTEIN 1"/>
    <property type="match status" value="1"/>
</dbReference>
<dbReference type="Proteomes" id="UP000694865">
    <property type="component" value="Unplaced"/>
</dbReference>
<evidence type="ECO:0000313" key="2">
    <source>
        <dbReference type="Proteomes" id="UP000694865"/>
    </source>
</evidence>
<organism evidence="2 3">
    <name type="scientific">Saccoglossus kowalevskii</name>
    <name type="common">Acorn worm</name>
    <dbReference type="NCBI Taxonomy" id="10224"/>
    <lineage>
        <taxon>Eukaryota</taxon>
        <taxon>Metazoa</taxon>
        <taxon>Hemichordata</taxon>
        <taxon>Enteropneusta</taxon>
        <taxon>Harrimaniidae</taxon>
        <taxon>Saccoglossus</taxon>
    </lineage>
</organism>
<dbReference type="InterPro" id="IPR007304">
    <property type="entry name" value="TAP46-like"/>
</dbReference>
<feature type="region of interest" description="Disordered" evidence="1">
    <location>
        <begin position="133"/>
        <end position="158"/>
    </location>
</feature>
<dbReference type="Gene3D" id="1.25.40.540">
    <property type="entry name" value="TAP42-like family"/>
    <property type="match status" value="1"/>
</dbReference>
<dbReference type="Pfam" id="PF04177">
    <property type="entry name" value="TAP42"/>
    <property type="match status" value="1"/>
</dbReference>
<evidence type="ECO:0000313" key="3">
    <source>
        <dbReference type="RefSeq" id="XP_006815170.1"/>
    </source>
</evidence>
<name>A0ABM0M579_SACKO</name>
<feature type="compositionally biased region" description="Pro residues" evidence="1">
    <location>
        <begin position="141"/>
        <end position="155"/>
    </location>
</feature>
<proteinExistence type="predicted"/>
<dbReference type="InterPro" id="IPR038511">
    <property type="entry name" value="TAP42/TAP46-like_sf"/>
</dbReference>
<dbReference type="PANTHER" id="PTHR10933:SF9">
    <property type="entry name" value="IMMUNOGLOBULIN-BINDING PROTEIN 1"/>
    <property type="match status" value="1"/>
</dbReference>
<evidence type="ECO:0000256" key="1">
    <source>
        <dbReference type="SAM" id="MobiDB-lite"/>
    </source>
</evidence>
<dbReference type="RefSeq" id="XP_006815170.1">
    <property type="nucleotide sequence ID" value="XM_006815107.1"/>
</dbReference>
<protein>
    <submittedName>
        <fullName evidence="3">Immunoglobulin-binding protein 1-like isoform X2</fullName>
    </submittedName>
</protein>
<gene>
    <name evidence="3" type="primary">LOC100367818</name>
</gene>
<accession>A0ABM0M579</accession>
<keyword evidence="2" id="KW-1185">Reference proteome</keyword>
<feature type="compositionally biased region" description="Basic and acidic residues" evidence="1">
    <location>
        <begin position="215"/>
        <end position="256"/>
    </location>
</feature>
<dbReference type="GeneID" id="100367818"/>
<feature type="region of interest" description="Disordered" evidence="1">
    <location>
        <begin position="215"/>
        <end position="262"/>
    </location>
</feature>
<reference evidence="3" key="1">
    <citation type="submission" date="2025-08" db="UniProtKB">
        <authorList>
            <consortium name="RefSeq"/>
        </authorList>
    </citation>
    <scope>IDENTIFICATION</scope>
    <source>
        <tissue evidence="3">Testes</tissue>
    </source>
</reference>